<comment type="subcellular location">
    <subcellularLocation>
        <location evidence="1">Cell membrane</location>
        <topology evidence="1">Multi-pass membrane protein</topology>
    </subcellularLocation>
</comment>
<feature type="region of interest" description="Disordered" evidence="16">
    <location>
        <begin position="700"/>
        <end position="765"/>
    </location>
</feature>
<dbReference type="InterPro" id="IPR059000">
    <property type="entry name" value="ATPase_P-type_domA"/>
</dbReference>
<keyword evidence="5" id="KW-0597">Phosphoprotein</keyword>
<dbReference type="GO" id="GO:0055070">
    <property type="term" value="P:copper ion homeostasis"/>
    <property type="evidence" value="ECO:0007669"/>
    <property type="project" value="TreeGrafter"/>
</dbReference>
<feature type="transmembrane region" description="Helical" evidence="15">
    <location>
        <begin position="99"/>
        <end position="119"/>
    </location>
</feature>
<evidence type="ECO:0000256" key="14">
    <source>
        <dbReference type="ARBA" id="ARBA00023136"/>
    </source>
</evidence>
<dbReference type="PANTHER" id="PTHR43520:SF5">
    <property type="entry name" value="CATION-TRANSPORTING P-TYPE ATPASE-RELATED"/>
    <property type="match status" value="1"/>
</dbReference>
<dbReference type="PANTHER" id="PTHR43520">
    <property type="entry name" value="ATP7, ISOFORM B"/>
    <property type="match status" value="1"/>
</dbReference>
<name>A0A517QMN0_9PLAN</name>
<reference evidence="18 19" key="1">
    <citation type="submission" date="2019-02" db="EMBL/GenBank/DDBJ databases">
        <title>Deep-cultivation of Planctomycetes and their phenomic and genomic characterization uncovers novel biology.</title>
        <authorList>
            <person name="Wiegand S."/>
            <person name="Jogler M."/>
            <person name="Boedeker C."/>
            <person name="Pinto D."/>
            <person name="Vollmers J."/>
            <person name="Rivas-Marin E."/>
            <person name="Kohn T."/>
            <person name="Peeters S.H."/>
            <person name="Heuer A."/>
            <person name="Rast P."/>
            <person name="Oberbeckmann S."/>
            <person name="Bunk B."/>
            <person name="Jeske O."/>
            <person name="Meyerdierks A."/>
            <person name="Storesund J.E."/>
            <person name="Kallscheuer N."/>
            <person name="Luecker S."/>
            <person name="Lage O.M."/>
            <person name="Pohl T."/>
            <person name="Merkel B.J."/>
            <person name="Hornburger P."/>
            <person name="Mueller R.-W."/>
            <person name="Bruemmer F."/>
            <person name="Labrenz M."/>
            <person name="Spormann A.M."/>
            <person name="Op den Camp H."/>
            <person name="Overmann J."/>
            <person name="Amann R."/>
            <person name="Jetten M.S.M."/>
            <person name="Mascher T."/>
            <person name="Medema M.H."/>
            <person name="Devos D.P."/>
            <person name="Kaster A.-K."/>
            <person name="Ovreas L."/>
            <person name="Rohde M."/>
            <person name="Galperin M.Y."/>
            <person name="Jogler C."/>
        </authorList>
    </citation>
    <scope>NUCLEOTIDE SEQUENCE [LARGE SCALE GENOMIC DNA]</scope>
    <source>
        <strain evidence="18 19">Mal48</strain>
    </source>
</reference>
<feature type="transmembrane region" description="Helical" evidence="15">
    <location>
        <begin position="60"/>
        <end position="79"/>
    </location>
</feature>
<dbReference type="InterPro" id="IPR008250">
    <property type="entry name" value="ATPase_P-typ_transduc_dom_A_sf"/>
</dbReference>
<dbReference type="GO" id="GO:0005886">
    <property type="term" value="C:plasma membrane"/>
    <property type="evidence" value="ECO:0007669"/>
    <property type="project" value="UniProtKB-SubCell"/>
</dbReference>
<evidence type="ECO:0000256" key="10">
    <source>
        <dbReference type="ARBA" id="ARBA00022842"/>
    </source>
</evidence>
<evidence type="ECO:0000256" key="3">
    <source>
        <dbReference type="ARBA" id="ARBA00022448"/>
    </source>
</evidence>
<dbReference type="NCBIfam" id="TIGR01511">
    <property type="entry name" value="ATPase-IB1_Cu"/>
    <property type="match status" value="1"/>
</dbReference>
<dbReference type="InterPro" id="IPR018303">
    <property type="entry name" value="ATPase_P-typ_P_site"/>
</dbReference>
<keyword evidence="4 15" id="KW-1003">Cell membrane</keyword>
<evidence type="ECO:0000256" key="15">
    <source>
        <dbReference type="RuleBase" id="RU362081"/>
    </source>
</evidence>
<evidence type="ECO:0000256" key="4">
    <source>
        <dbReference type="ARBA" id="ARBA00022475"/>
    </source>
</evidence>
<dbReference type="GO" id="GO:0005507">
    <property type="term" value="F:copper ion binding"/>
    <property type="evidence" value="ECO:0007669"/>
    <property type="project" value="TreeGrafter"/>
</dbReference>
<evidence type="ECO:0000256" key="5">
    <source>
        <dbReference type="ARBA" id="ARBA00022553"/>
    </source>
</evidence>
<dbReference type="Gene3D" id="3.40.1110.10">
    <property type="entry name" value="Calcium-transporting ATPase, cytoplasmic domain N"/>
    <property type="match status" value="1"/>
</dbReference>
<dbReference type="InterPro" id="IPR023214">
    <property type="entry name" value="HAD_sf"/>
</dbReference>
<evidence type="ECO:0000256" key="6">
    <source>
        <dbReference type="ARBA" id="ARBA00022692"/>
    </source>
</evidence>
<feature type="transmembrane region" description="Helical" evidence="15">
    <location>
        <begin position="159"/>
        <end position="177"/>
    </location>
</feature>
<evidence type="ECO:0000313" key="19">
    <source>
        <dbReference type="Proteomes" id="UP000315724"/>
    </source>
</evidence>
<keyword evidence="9 15" id="KW-0067">ATP-binding</keyword>
<dbReference type="Gene3D" id="3.40.50.1000">
    <property type="entry name" value="HAD superfamily/HAD-like"/>
    <property type="match status" value="1"/>
</dbReference>
<dbReference type="GO" id="GO:0016887">
    <property type="term" value="F:ATP hydrolysis activity"/>
    <property type="evidence" value="ECO:0007669"/>
    <property type="project" value="InterPro"/>
</dbReference>
<protein>
    <submittedName>
        <fullName evidence="18">Copper-exporting P-type ATPase A</fullName>
    </submittedName>
</protein>
<dbReference type="NCBIfam" id="TIGR01525">
    <property type="entry name" value="ATPase-IB_hvy"/>
    <property type="match status" value="1"/>
</dbReference>
<keyword evidence="6 15" id="KW-0812">Transmembrane</keyword>
<dbReference type="Gene3D" id="2.70.150.10">
    <property type="entry name" value="Calcium-transporting ATPase, cytoplasmic transduction domain A"/>
    <property type="match status" value="1"/>
</dbReference>
<dbReference type="NCBIfam" id="TIGR01494">
    <property type="entry name" value="ATPase_P-type"/>
    <property type="match status" value="1"/>
</dbReference>
<keyword evidence="19" id="KW-1185">Reference proteome</keyword>
<evidence type="ECO:0000256" key="8">
    <source>
        <dbReference type="ARBA" id="ARBA00022741"/>
    </source>
</evidence>
<dbReference type="OrthoDB" id="211392at2"/>
<dbReference type="InterPro" id="IPR023298">
    <property type="entry name" value="ATPase_P-typ_TM_dom_sf"/>
</dbReference>
<comment type="similarity">
    <text evidence="2 15">Belongs to the cation transport ATPase (P-type) (TC 3.A.3) family. Type IB subfamily.</text>
</comment>
<keyword evidence="13" id="KW-0406">Ion transport</keyword>
<proteinExistence type="inferred from homology"/>
<dbReference type="InterPro" id="IPR036412">
    <property type="entry name" value="HAD-like_sf"/>
</dbReference>
<keyword evidence="14 15" id="KW-0472">Membrane</keyword>
<evidence type="ECO:0000256" key="7">
    <source>
        <dbReference type="ARBA" id="ARBA00022723"/>
    </source>
</evidence>
<dbReference type="PRINTS" id="PR00119">
    <property type="entry name" value="CATATPASE"/>
</dbReference>
<dbReference type="SUPFAM" id="SSF56784">
    <property type="entry name" value="HAD-like"/>
    <property type="match status" value="1"/>
</dbReference>
<dbReference type="InterPro" id="IPR001757">
    <property type="entry name" value="P_typ_ATPase"/>
</dbReference>
<sequence length="765" mass="82753">MHSTTRPDRLCDYCGLPVGKTLGVREEAVASYCCTGCRFAHAITSDTGEEGSNRWMLTKLGIAIFFSMNVMVLTLALWAYDGSRLGDAPRIAEALSDLFRFACLLLTFPVLVLLGRPLLEQALDDLSQFRFSTDLLVLSGVLASFVYSTISVWRGEGDIYFEVGCMILVFVTLGRWLEATGKLRSTASLDQLQQLLPEEVLILQSDMSRRRVPREEIRIGDKIIVRSGERFPIDGVIIEGQTTIDEQLITGESWPVERSLNDRVIGGTIALDGEVIVRVDVTQNGTVLQRLVEAVKAARLEKSDTQRLADRITQFFIPATLLLAIGTFAFHAIASSIMTGVLTALSVILIACPCGLGLATPMTLWAAVGVAARRGIAFNSTQVLESLANIKAIRFDKTGTLTTGTPVVKSLITDGETSTRQIDQRAKQLAQSSNHVFSRAILDSIKEDVSLLDIRPTSQAGKGVYGTVSGEFKPTALGSLPLMRDLDIECPPRLERALEQAQREGHPVVSIGWASLVRGLFIFEEQSRAGVTEMFAKCREFGLDLGILTGDSSDAAKRFATTAGVPALSGLSPRQKQIEIQKIQREIGPVALVGDGMNDVVALSAADVGLCLGCGADVSRDAADICLVGDDLSQIPWLVELSQQTMKTIRTNLTWVFAYNGIGMTIAVTGMLHPAVAAALMVVSSVFVITNSLRLQARYSDPGDQVDVSPGAKFHSNQPQASDQTQRQSTSVRSRPTESFSESSLHTQSINQPALAISSAKSPNE</sequence>
<feature type="transmembrane region" description="Helical" evidence="15">
    <location>
        <begin position="344"/>
        <end position="368"/>
    </location>
</feature>
<keyword evidence="12 15" id="KW-1133">Transmembrane helix</keyword>
<feature type="transmembrane region" description="Helical" evidence="15">
    <location>
        <begin position="652"/>
        <end position="669"/>
    </location>
</feature>
<dbReference type="InterPro" id="IPR027256">
    <property type="entry name" value="P-typ_ATPase_IB"/>
</dbReference>
<feature type="compositionally biased region" description="Polar residues" evidence="16">
    <location>
        <begin position="715"/>
        <end position="752"/>
    </location>
</feature>
<dbReference type="GO" id="GO:0005524">
    <property type="term" value="F:ATP binding"/>
    <property type="evidence" value="ECO:0007669"/>
    <property type="project" value="UniProtKB-UniRule"/>
</dbReference>
<accession>A0A517QMN0</accession>
<evidence type="ECO:0000256" key="2">
    <source>
        <dbReference type="ARBA" id="ARBA00006024"/>
    </source>
</evidence>
<evidence type="ECO:0000256" key="11">
    <source>
        <dbReference type="ARBA" id="ARBA00022967"/>
    </source>
</evidence>
<dbReference type="KEGG" id="tpol:Mal48_21360"/>
<keyword evidence="10" id="KW-0460">Magnesium</keyword>
<keyword evidence="7 15" id="KW-0479">Metal-binding</keyword>
<dbReference type="AlphaFoldDB" id="A0A517QMN0"/>
<organism evidence="18 19">
    <name type="scientific">Thalassoglobus polymorphus</name>
    <dbReference type="NCBI Taxonomy" id="2527994"/>
    <lineage>
        <taxon>Bacteria</taxon>
        <taxon>Pseudomonadati</taxon>
        <taxon>Planctomycetota</taxon>
        <taxon>Planctomycetia</taxon>
        <taxon>Planctomycetales</taxon>
        <taxon>Planctomycetaceae</taxon>
        <taxon>Thalassoglobus</taxon>
    </lineage>
</organism>
<dbReference type="InterPro" id="IPR023299">
    <property type="entry name" value="ATPase_P-typ_cyto_dom_N"/>
</dbReference>
<feature type="transmembrane region" description="Helical" evidence="15">
    <location>
        <begin position="131"/>
        <end position="153"/>
    </location>
</feature>
<evidence type="ECO:0000259" key="17">
    <source>
        <dbReference type="Pfam" id="PF00122"/>
    </source>
</evidence>
<evidence type="ECO:0000256" key="16">
    <source>
        <dbReference type="SAM" id="MobiDB-lite"/>
    </source>
</evidence>
<evidence type="ECO:0000256" key="1">
    <source>
        <dbReference type="ARBA" id="ARBA00004651"/>
    </source>
</evidence>
<dbReference type="GO" id="GO:0043682">
    <property type="term" value="F:P-type divalent copper transporter activity"/>
    <property type="evidence" value="ECO:0007669"/>
    <property type="project" value="TreeGrafter"/>
</dbReference>
<dbReference type="SUPFAM" id="SSF81665">
    <property type="entry name" value="Calcium ATPase, transmembrane domain M"/>
    <property type="match status" value="1"/>
</dbReference>
<evidence type="ECO:0000256" key="9">
    <source>
        <dbReference type="ARBA" id="ARBA00022840"/>
    </source>
</evidence>
<evidence type="ECO:0000313" key="18">
    <source>
        <dbReference type="EMBL" id="QDT32888.1"/>
    </source>
</evidence>
<dbReference type="EMBL" id="CP036267">
    <property type="protein sequence ID" value="QDT32888.1"/>
    <property type="molecule type" value="Genomic_DNA"/>
</dbReference>
<feature type="transmembrane region" description="Helical" evidence="15">
    <location>
        <begin position="315"/>
        <end position="338"/>
    </location>
</feature>
<dbReference type="Pfam" id="PF00702">
    <property type="entry name" value="Hydrolase"/>
    <property type="match status" value="1"/>
</dbReference>
<dbReference type="SUPFAM" id="SSF81653">
    <property type="entry name" value="Calcium ATPase, transduction domain A"/>
    <property type="match status" value="1"/>
</dbReference>
<keyword evidence="8 15" id="KW-0547">Nucleotide-binding</keyword>
<dbReference type="RefSeq" id="WP_145198501.1">
    <property type="nucleotide sequence ID" value="NZ_CP036267.1"/>
</dbReference>
<dbReference type="Proteomes" id="UP000315724">
    <property type="component" value="Chromosome"/>
</dbReference>
<gene>
    <name evidence="18" type="primary">copA</name>
    <name evidence="18" type="ORF">Mal48_21360</name>
</gene>
<dbReference type="Pfam" id="PF00122">
    <property type="entry name" value="E1-E2_ATPase"/>
    <property type="match status" value="1"/>
</dbReference>
<feature type="domain" description="P-type ATPase A" evidence="17">
    <location>
        <begin position="195"/>
        <end position="295"/>
    </location>
</feature>
<keyword evidence="11" id="KW-1278">Translocase</keyword>
<evidence type="ECO:0000256" key="12">
    <source>
        <dbReference type="ARBA" id="ARBA00022989"/>
    </source>
</evidence>
<keyword evidence="3" id="KW-0813">Transport</keyword>
<evidence type="ECO:0000256" key="13">
    <source>
        <dbReference type="ARBA" id="ARBA00023065"/>
    </source>
</evidence>
<dbReference type="PROSITE" id="PS00154">
    <property type="entry name" value="ATPASE_E1_E2"/>
    <property type="match status" value="1"/>
</dbReference>